<comment type="caution">
    <text evidence="12">The sequence shown here is derived from an EMBL/GenBank/DDBJ whole genome shotgun (WGS) entry which is preliminary data.</text>
</comment>
<dbReference type="RefSeq" id="WP_119276342.1">
    <property type="nucleotide sequence ID" value="NZ_QWLA01000013.1"/>
</dbReference>
<dbReference type="GO" id="GO:0005315">
    <property type="term" value="F:phosphate transmembrane transporter activity"/>
    <property type="evidence" value="ECO:0007669"/>
    <property type="project" value="InterPro"/>
</dbReference>
<evidence type="ECO:0000256" key="4">
    <source>
        <dbReference type="ARBA" id="ARBA00022475"/>
    </source>
</evidence>
<gene>
    <name evidence="12" type="primary">pstC</name>
    <name evidence="12" type="ORF">Mrose_01014</name>
</gene>
<keyword evidence="5 10" id="KW-0592">Phosphate transport</keyword>
<evidence type="ECO:0000256" key="9">
    <source>
        <dbReference type="RuleBase" id="RU363032"/>
    </source>
</evidence>
<dbReference type="PROSITE" id="PS50928">
    <property type="entry name" value="ABC_TM1"/>
    <property type="match status" value="1"/>
</dbReference>
<dbReference type="EMBL" id="QWLA01000013">
    <property type="protein sequence ID" value="RIH88110.1"/>
    <property type="molecule type" value="Genomic_DNA"/>
</dbReference>
<feature type="transmembrane region" description="Helical" evidence="9">
    <location>
        <begin position="231"/>
        <end position="255"/>
    </location>
</feature>
<name>A0A399EWU1_9DEIN</name>
<dbReference type="AlphaFoldDB" id="A0A399EWU1"/>
<evidence type="ECO:0000256" key="2">
    <source>
        <dbReference type="ARBA" id="ARBA00007069"/>
    </source>
</evidence>
<evidence type="ECO:0000259" key="11">
    <source>
        <dbReference type="PROSITE" id="PS50928"/>
    </source>
</evidence>
<comment type="similarity">
    <text evidence="2 10">Belongs to the binding-protein-dependent transport system permease family. CysTW subfamily.</text>
</comment>
<dbReference type="Gene3D" id="1.10.3720.10">
    <property type="entry name" value="MetI-like"/>
    <property type="match status" value="1"/>
</dbReference>
<dbReference type="InterPro" id="IPR051124">
    <property type="entry name" value="Phosphate_Transport_Permease"/>
</dbReference>
<organism evidence="12 13">
    <name type="scientific">Calidithermus roseus</name>
    <dbReference type="NCBI Taxonomy" id="1644118"/>
    <lineage>
        <taxon>Bacteria</taxon>
        <taxon>Thermotogati</taxon>
        <taxon>Deinococcota</taxon>
        <taxon>Deinococci</taxon>
        <taxon>Thermales</taxon>
        <taxon>Thermaceae</taxon>
        <taxon>Calidithermus</taxon>
    </lineage>
</organism>
<protein>
    <recommendedName>
        <fullName evidence="10">Phosphate transport system permease protein</fullName>
    </recommendedName>
</protein>
<proteinExistence type="inferred from homology"/>
<sequence>MQAPLARLKRPSALYRMLGDRVFVVVVTLLALGIVALSLGLGYYLYLGGAQAIERFGFWGFLTGTTWDPALKEEFGAWPYLVGTLLTSFCALFLSLFPAIAAAIYAAEYAPKWLVGIINYLVDLMAAVPSVVYGIWGIFVLAPFLRENLFLPAYLWTAEHAPGILPYLGNPSGYGFFTAVVILASMIIPYTTALARDAISLVPQAQREAAYALGATRWEVMRLAMLPYARGGILAGVILALGRALGETMAVAMVIGNTNIMLKLLGIPLLYPLFGPATTMPSVIALEFKEAVTDIHLSSLIALGFYLFLVAFVVNLLASYLINVFKVGGQRA</sequence>
<comment type="subcellular location">
    <subcellularLocation>
        <location evidence="1 9">Cell membrane</location>
        <topology evidence="1 9">Multi-pass membrane protein</topology>
    </subcellularLocation>
</comment>
<dbReference type="PANTHER" id="PTHR30425:SF1">
    <property type="entry name" value="PHOSPHATE TRANSPORT SYSTEM PERMEASE PROTEIN PSTC"/>
    <property type="match status" value="1"/>
</dbReference>
<dbReference type="Pfam" id="PF00528">
    <property type="entry name" value="BPD_transp_1"/>
    <property type="match status" value="1"/>
</dbReference>
<reference evidence="12 13" key="1">
    <citation type="submission" date="2018-08" db="EMBL/GenBank/DDBJ databases">
        <title>Meiothermus roseus NBRC 110900 genome sequencing project.</title>
        <authorList>
            <person name="Da Costa M.S."/>
            <person name="Albuquerque L."/>
            <person name="Raposo P."/>
            <person name="Froufe H.J.C."/>
            <person name="Barroso C.S."/>
            <person name="Egas C."/>
        </authorList>
    </citation>
    <scope>NUCLEOTIDE SEQUENCE [LARGE SCALE GENOMIC DNA]</scope>
    <source>
        <strain evidence="12 13">NBRC 110900</strain>
    </source>
</reference>
<dbReference type="SUPFAM" id="SSF161098">
    <property type="entry name" value="MetI-like"/>
    <property type="match status" value="1"/>
</dbReference>
<feature type="transmembrane region" description="Helical" evidence="9">
    <location>
        <begin position="77"/>
        <end position="105"/>
    </location>
</feature>
<evidence type="ECO:0000313" key="13">
    <source>
        <dbReference type="Proteomes" id="UP000265341"/>
    </source>
</evidence>
<feature type="transmembrane region" description="Helical" evidence="9">
    <location>
        <begin position="267"/>
        <end position="288"/>
    </location>
</feature>
<evidence type="ECO:0000256" key="6">
    <source>
        <dbReference type="ARBA" id="ARBA00022692"/>
    </source>
</evidence>
<evidence type="ECO:0000256" key="7">
    <source>
        <dbReference type="ARBA" id="ARBA00022989"/>
    </source>
</evidence>
<feature type="domain" description="ABC transmembrane type-1" evidence="11">
    <location>
        <begin position="81"/>
        <end position="318"/>
    </location>
</feature>
<feature type="transmembrane region" description="Helical" evidence="9">
    <location>
        <begin position="300"/>
        <end position="322"/>
    </location>
</feature>
<dbReference type="OrthoDB" id="9785113at2"/>
<comment type="function">
    <text evidence="10">Part of the binding-protein-dependent transport system for phosphate; probably responsible for the translocation of the substrate across the membrane.</text>
</comment>
<keyword evidence="7 9" id="KW-1133">Transmembrane helix</keyword>
<dbReference type="CDD" id="cd06261">
    <property type="entry name" value="TM_PBP2"/>
    <property type="match status" value="1"/>
</dbReference>
<dbReference type="Proteomes" id="UP000265341">
    <property type="component" value="Unassembled WGS sequence"/>
</dbReference>
<keyword evidence="3 9" id="KW-0813">Transport</keyword>
<dbReference type="InterPro" id="IPR011864">
    <property type="entry name" value="Phosphate_PstC"/>
</dbReference>
<evidence type="ECO:0000256" key="3">
    <source>
        <dbReference type="ARBA" id="ARBA00022448"/>
    </source>
</evidence>
<evidence type="ECO:0000256" key="1">
    <source>
        <dbReference type="ARBA" id="ARBA00004651"/>
    </source>
</evidence>
<keyword evidence="6 9" id="KW-0812">Transmembrane</keyword>
<keyword evidence="13" id="KW-1185">Reference proteome</keyword>
<accession>A0A399EWU1</accession>
<keyword evidence="8 9" id="KW-0472">Membrane</keyword>
<evidence type="ECO:0000313" key="12">
    <source>
        <dbReference type="EMBL" id="RIH88110.1"/>
    </source>
</evidence>
<dbReference type="GO" id="GO:0005886">
    <property type="term" value="C:plasma membrane"/>
    <property type="evidence" value="ECO:0007669"/>
    <property type="project" value="UniProtKB-SubCell"/>
</dbReference>
<dbReference type="InterPro" id="IPR000515">
    <property type="entry name" value="MetI-like"/>
</dbReference>
<dbReference type="PANTHER" id="PTHR30425">
    <property type="entry name" value="PHOSPHATE TRANSPORT SYSTEM PERMEASE PROTEIN PST"/>
    <property type="match status" value="1"/>
</dbReference>
<evidence type="ECO:0000256" key="10">
    <source>
        <dbReference type="RuleBase" id="RU363054"/>
    </source>
</evidence>
<evidence type="ECO:0000256" key="8">
    <source>
        <dbReference type="ARBA" id="ARBA00023136"/>
    </source>
</evidence>
<evidence type="ECO:0000256" key="5">
    <source>
        <dbReference type="ARBA" id="ARBA00022592"/>
    </source>
</evidence>
<keyword evidence="4 10" id="KW-1003">Cell membrane</keyword>
<feature type="transmembrane region" description="Helical" evidence="9">
    <location>
        <begin position="174"/>
        <end position="195"/>
    </location>
</feature>
<dbReference type="InterPro" id="IPR035906">
    <property type="entry name" value="MetI-like_sf"/>
</dbReference>
<feature type="transmembrane region" description="Helical" evidence="9">
    <location>
        <begin position="21"/>
        <end position="46"/>
    </location>
</feature>
<dbReference type="NCBIfam" id="TIGR02138">
    <property type="entry name" value="phosphate_pstC"/>
    <property type="match status" value="1"/>
</dbReference>
<dbReference type="GO" id="GO:0006817">
    <property type="term" value="P:phosphate ion transport"/>
    <property type="evidence" value="ECO:0007669"/>
    <property type="project" value="UniProtKB-KW"/>
</dbReference>
<feature type="transmembrane region" description="Helical" evidence="9">
    <location>
        <begin position="117"/>
        <end position="145"/>
    </location>
</feature>